<proteinExistence type="inferred from homology"/>
<evidence type="ECO:0000256" key="2">
    <source>
        <dbReference type="ARBA" id="ARBA00005766"/>
    </source>
</evidence>
<evidence type="ECO:0000313" key="17">
    <source>
        <dbReference type="Proteomes" id="UP000189704"/>
    </source>
</evidence>
<dbReference type="InterPro" id="IPR007866">
    <property type="entry name" value="TRIC_channel"/>
</dbReference>
<name>A0A1U7UML2_CARSF</name>
<keyword evidence="17" id="KW-1185">Reference proteome</keyword>
<dbReference type="KEGG" id="csyr:103271425"/>
<comment type="subcellular location">
    <subcellularLocation>
        <location evidence="1">Endoplasmic reticulum membrane</location>
        <topology evidence="1">Multi-pass membrane protein</topology>
    </subcellularLocation>
</comment>
<feature type="transmembrane region" description="Helical" evidence="16">
    <location>
        <begin position="48"/>
        <end position="70"/>
    </location>
</feature>
<dbReference type="AlphaFoldDB" id="A0A1U7UML2"/>
<keyword evidence="10" id="KW-0406">Ion transport</keyword>
<evidence type="ECO:0000256" key="12">
    <source>
        <dbReference type="ARBA" id="ARBA00023303"/>
    </source>
</evidence>
<evidence type="ECO:0000256" key="3">
    <source>
        <dbReference type="ARBA" id="ARBA00022448"/>
    </source>
</evidence>
<evidence type="ECO:0000256" key="5">
    <source>
        <dbReference type="ARBA" id="ARBA00022692"/>
    </source>
</evidence>
<keyword evidence="7" id="KW-0631">Potassium channel</keyword>
<keyword evidence="4" id="KW-0633">Potassium transport</keyword>
<dbReference type="GO" id="GO:0005267">
    <property type="term" value="F:potassium channel activity"/>
    <property type="evidence" value="ECO:0007669"/>
    <property type="project" value="UniProtKB-KW"/>
</dbReference>
<keyword evidence="3" id="KW-0813">Transport</keyword>
<gene>
    <name evidence="18" type="primary">TMEM38B</name>
</gene>
<dbReference type="CTD" id="55151"/>
<evidence type="ECO:0000256" key="15">
    <source>
        <dbReference type="ARBA" id="ARBA00047059"/>
    </source>
</evidence>
<protein>
    <submittedName>
        <fullName evidence="18">Trimeric intracellular cation channel type B</fullName>
    </submittedName>
</protein>
<keyword evidence="6" id="KW-0256">Endoplasmic reticulum</keyword>
<feature type="transmembrane region" description="Helical" evidence="16">
    <location>
        <begin position="82"/>
        <end position="101"/>
    </location>
</feature>
<dbReference type="Pfam" id="PF05197">
    <property type="entry name" value="TRIC"/>
    <property type="match status" value="1"/>
</dbReference>
<dbReference type="OrthoDB" id="195817at2759"/>
<dbReference type="GO" id="GO:0042802">
    <property type="term" value="F:identical protein binding"/>
    <property type="evidence" value="ECO:0007669"/>
    <property type="project" value="InterPro"/>
</dbReference>
<dbReference type="PANTHER" id="PTHR12454:SF5">
    <property type="entry name" value="TRIMERIC INTRACELLULAR CATION CHANNEL TYPE B"/>
    <property type="match status" value="1"/>
</dbReference>
<keyword evidence="5 16" id="KW-0812">Transmembrane</keyword>
<dbReference type="Proteomes" id="UP000189704">
    <property type="component" value="Unplaced"/>
</dbReference>
<evidence type="ECO:0000256" key="4">
    <source>
        <dbReference type="ARBA" id="ARBA00022538"/>
    </source>
</evidence>
<feature type="transmembrane region" description="Helical" evidence="16">
    <location>
        <begin position="7"/>
        <end position="28"/>
    </location>
</feature>
<dbReference type="PANTHER" id="PTHR12454">
    <property type="entry name" value="TRIMERIC INTRACELLULAR CATION CHANNEL"/>
    <property type="match status" value="1"/>
</dbReference>
<keyword evidence="9 16" id="KW-1133">Transmembrane helix</keyword>
<evidence type="ECO:0000313" key="18">
    <source>
        <dbReference type="RefSeq" id="XP_008067091.1"/>
    </source>
</evidence>
<dbReference type="STRING" id="1868482.ENSTSYP00000006916"/>
<comment type="function">
    <text evidence="14">Intracellular monovalent cation channel required for maintenance of rapid intracellular calcium release. Acts as a potassium counter-ion channel that functions in synchronization with calcium release from intracellular stores. Activated by increased cytosolic Ca(2+) levels.</text>
</comment>
<keyword evidence="12" id="KW-0407">Ion channel</keyword>
<evidence type="ECO:0000256" key="9">
    <source>
        <dbReference type="ARBA" id="ARBA00022989"/>
    </source>
</evidence>
<evidence type="ECO:0000256" key="10">
    <source>
        <dbReference type="ARBA" id="ARBA00023065"/>
    </source>
</evidence>
<feature type="transmembrane region" description="Helical" evidence="16">
    <location>
        <begin position="141"/>
        <end position="161"/>
    </location>
</feature>
<keyword evidence="11 16" id="KW-0472">Membrane</keyword>
<comment type="subunit">
    <text evidence="15">Homotrimer; conformation seems to be controled by binding to diacylglycerol (DAG).</text>
</comment>
<dbReference type="GO" id="GO:0005789">
    <property type="term" value="C:endoplasmic reticulum membrane"/>
    <property type="evidence" value="ECO:0007669"/>
    <property type="project" value="UniProtKB-SubCell"/>
</dbReference>
<evidence type="ECO:0000256" key="14">
    <source>
        <dbReference type="ARBA" id="ARBA00045968"/>
    </source>
</evidence>
<accession>A0A1U7UML2</accession>
<sequence length="180" mass="20160">MDCPWDGLALAFSYTSMFPFFDIAHYLVSVMALKDRPGAVEVAWKNPISSWFTAMLHCFGGGILSCVLLAEPPLKFLENSTNVLLASSIWYLIFFCPHDLVSQVYSYLPIKLLAAGMKEVTRTWKIVGGVTHANNYYHNGWIIMIAIGWARGAGGTIITNFERFIKGEWKPEGDKCLKLS</sequence>
<evidence type="ECO:0000256" key="13">
    <source>
        <dbReference type="ARBA" id="ARBA00034430"/>
    </source>
</evidence>
<evidence type="ECO:0000256" key="16">
    <source>
        <dbReference type="SAM" id="Phobius"/>
    </source>
</evidence>
<evidence type="ECO:0000256" key="6">
    <source>
        <dbReference type="ARBA" id="ARBA00022824"/>
    </source>
</evidence>
<evidence type="ECO:0000256" key="11">
    <source>
        <dbReference type="ARBA" id="ARBA00023136"/>
    </source>
</evidence>
<keyword evidence="8" id="KW-0630">Potassium</keyword>
<dbReference type="RefSeq" id="XP_008067091.1">
    <property type="nucleotide sequence ID" value="XM_008068900.2"/>
</dbReference>
<organism evidence="17 18">
    <name type="scientific">Carlito syrichta</name>
    <name type="common">Philippine tarsier</name>
    <name type="synonym">Tarsius syrichta</name>
    <dbReference type="NCBI Taxonomy" id="1868482"/>
    <lineage>
        <taxon>Eukaryota</taxon>
        <taxon>Metazoa</taxon>
        <taxon>Chordata</taxon>
        <taxon>Craniata</taxon>
        <taxon>Vertebrata</taxon>
        <taxon>Euteleostomi</taxon>
        <taxon>Mammalia</taxon>
        <taxon>Eutheria</taxon>
        <taxon>Euarchontoglires</taxon>
        <taxon>Primates</taxon>
        <taxon>Haplorrhini</taxon>
        <taxon>Tarsiiformes</taxon>
        <taxon>Tarsiidae</taxon>
        <taxon>Carlito</taxon>
    </lineage>
</organism>
<reference evidence="18" key="1">
    <citation type="submission" date="2025-08" db="UniProtKB">
        <authorList>
            <consortium name="RefSeq"/>
        </authorList>
    </citation>
    <scope>IDENTIFICATION</scope>
</reference>
<evidence type="ECO:0000256" key="1">
    <source>
        <dbReference type="ARBA" id="ARBA00004477"/>
    </source>
</evidence>
<evidence type="ECO:0000256" key="7">
    <source>
        <dbReference type="ARBA" id="ARBA00022826"/>
    </source>
</evidence>
<evidence type="ECO:0000256" key="8">
    <source>
        <dbReference type="ARBA" id="ARBA00022958"/>
    </source>
</evidence>
<comment type="catalytic activity">
    <reaction evidence="13">
        <text>K(+)(in) = K(+)(out)</text>
        <dbReference type="Rhea" id="RHEA:29463"/>
        <dbReference type="ChEBI" id="CHEBI:29103"/>
    </reaction>
</comment>
<comment type="similarity">
    <text evidence="2">Belongs to the TMEM38 family.</text>
</comment>
<dbReference type="GeneID" id="103271425"/>